<dbReference type="Gene3D" id="3.40.50.720">
    <property type="entry name" value="NAD(P)-binding Rossmann-like Domain"/>
    <property type="match status" value="3"/>
</dbReference>
<dbReference type="SMART" id="SM00829">
    <property type="entry name" value="PKS_ER"/>
    <property type="match status" value="1"/>
</dbReference>
<dbReference type="Pfam" id="PF23114">
    <property type="entry name" value="NAD-bd_HRPKS_sdrA"/>
    <property type="match status" value="1"/>
</dbReference>
<dbReference type="SMART" id="SM00825">
    <property type="entry name" value="PKS_KS"/>
    <property type="match status" value="1"/>
</dbReference>
<dbReference type="Gene3D" id="3.10.129.110">
    <property type="entry name" value="Polyketide synthase dehydratase"/>
    <property type="match status" value="1"/>
</dbReference>
<dbReference type="SUPFAM" id="SSF50129">
    <property type="entry name" value="GroES-like"/>
    <property type="match status" value="1"/>
</dbReference>
<organism evidence="12 13">
    <name type="scientific">Lentithecium fluviatile CBS 122367</name>
    <dbReference type="NCBI Taxonomy" id="1168545"/>
    <lineage>
        <taxon>Eukaryota</taxon>
        <taxon>Fungi</taxon>
        <taxon>Dikarya</taxon>
        <taxon>Ascomycota</taxon>
        <taxon>Pezizomycotina</taxon>
        <taxon>Dothideomycetes</taxon>
        <taxon>Pleosporomycetidae</taxon>
        <taxon>Pleosporales</taxon>
        <taxon>Massarineae</taxon>
        <taxon>Lentitheciaceae</taxon>
        <taxon>Lentithecium</taxon>
    </lineage>
</organism>
<dbReference type="GO" id="GO:0016491">
    <property type="term" value="F:oxidoreductase activity"/>
    <property type="evidence" value="ECO:0007669"/>
    <property type="project" value="InterPro"/>
</dbReference>
<keyword evidence="3" id="KW-0808">Transferase</keyword>
<dbReference type="Gene3D" id="3.90.180.10">
    <property type="entry name" value="Medium-chain alcohol dehydrogenases, catalytic domain"/>
    <property type="match status" value="1"/>
</dbReference>
<dbReference type="PROSITE" id="PS52004">
    <property type="entry name" value="KS3_2"/>
    <property type="match status" value="1"/>
</dbReference>
<dbReference type="Pfam" id="PF02801">
    <property type="entry name" value="Ketoacyl-synt_C"/>
    <property type="match status" value="1"/>
</dbReference>
<dbReference type="Proteomes" id="UP000799291">
    <property type="component" value="Unassembled WGS sequence"/>
</dbReference>
<keyword evidence="1" id="KW-0596">Phosphopantetheine</keyword>
<dbReference type="SUPFAM" id="SSF47336">
    <property type="entry name" value="ACP-like"/>
    <property type="match status" value="1"/>
</dbReference>
<evidence type="ECO:0000256" key="2">
    <source>
        <dbReference type="ARBA" id="ARBA00022553"/>
    </source>
</evidence>
<dbReference type="InterPro" id="IPR016039">
    <property type="entry name" value="Thiolase-like"/>
</dbReference>
<dbReference type="InterPro" id="IPR032821">
    <property type="entry name" value="PKS_assoc"/>
</dbReference>
<keyword evidence="13" id="KW-1185">Reference proteome</keyword>
<dbReference type="Pfam" id="PF00107">
    <property type="entry name" value="ADH_zinc_N"/>
    <property type="match status" value="1"/>
</dbReference>
<dbReference type="OrthoDB" id="329835at2759"/>
<dbReference type="GO" id="GO:0031177">
    <property type="term" value="F:phosphopantetheine binding"/>
    <property type="evidence" value="ECO:0007669"/>
    <property type="project" value="InterPro"/>
</dbReference>
<accession>A0A6G1ILC5</accession>
<dbReference type="SMART" id="SM00826">
    <property type="entry name" value="PKS_DH"/>
    <property type="match status" value="1"/>
</dbReference>
<keyword evidence="6" id="KW-0012">Acyltransferase</keyword>
<sequence length="2278" mass="245959">MAPYALTPTSERGEYPNGFDFNVHTNGTNGLNAINGTNGSNATNGTNGSNATNGTNGVSDTNGANGTNDQINGHTSGGSTPTSTTSYEAAYVHGYKDGYSKSHVELKHQPIAIIGMSCRFPGSVSTPDEFWELLARSRTGFSPIPPERFSANRFFHPNPGKSGTTNARGGNFLTHDLTVFDAPFFGFTQQEAISLDPQQRLLLECTFEALESAGIPKHYVVGKDVGVFVGGSFAEYDADLFRDADTIPMHQATGNHMAMQANRISHFFDFRGPSYTVDTACSSSLVALHNACQSLRYGESSVAIAAGVHLNMLPEFWISMSMSRLFGEAGRSFAFDQRGSGYGRGEGCCMLMLKPLDQAIKDNDPIRAVITGTGINQDGKTPGITMPNGSAQEALIRSVYQAGGMDPKDTGYVEAHGTGTRVGDPIEVSALQKVFGEGRNKRKPLYIGSVKSNIGHLEAAAGIAGVIKTALMLERGFILPNYDFKQPNEKLPLDQWGFKVATRQQPWPFGKRWASVNGFGFGGTNGHVVLTKGPLERKTMSEEIDTQTAERLFLISANDKASTERVMQNLGIYLEQRPEVFQNDLLSNLAYTLGERKSLHPWRVAITASSAAQLVEALSSGRVLPAKQELEAPRLGWIFTGQGAQWWAMGRELYQQYPVYATSLDKADAHLLSIGADFSLRNELEKEEKATQVNAAHISQPSCTAVQLALTDLLHSWGVRPSAVAGHSSGEIGAAYAAGIITFEDAMTVAYHRGRLIPILKKKYPDLDGCMMAVGAGTTEITPLLDRVPSASGDVRIACINSPSSVTVSGDAAAVADLQDIIEEVYPGMFARKLQVDTAYHSHHMNLVAKEYTESLLHLQPPQPTNIKFHSSLLGRLATSLELDASYWVQNLTCAVRFDDAVQSMSQPADGSKTGVDFLVELGPHAALQGPIKQILKHVGGPAVKIAYSSVLARKKDAVQTALALAGALFVKGTSLSMGAVNFPKTLERQPQVLTDMPRYPWNHSAKFYHESRLTQIHKFHDAPRNDIIGVLAPYSNDMEPTWRNVVRLDDLPWLRHHQMQGVTIFPISGFAVMALEAIAQLANAKDLQYDSLDIRSLSVMVPVMLTEEELEMTITLRTDAGDDSSDLASSFVIRSWSKTKGWSEHCTGSVSCRSADLNEVDGLRLQQTKQEKLKSRITTITDTAAEPIVAQSLYERLSDLGVSYGATFQGVGDCRASPRASMAQIILADTKADMPHHHETNYILHPTLLETLISLYWPVLSTNGPLDTVHLPSSIGKVSVSSKVCEHLQGPGSRLQSYCAPSGPLSNVSPSHISMFATSLLEPNEALISVEDVSISPILEKAMDAEVEGPRELCYKLEWEPAFPDPEVATNSIASIQFGAEVVIVHGDTEAQLAMASAVSDGLVDLVGTRPTMGSLTDIASLAKDKLCIFLPELSQPVLANLDAVQFEALQCLLTNVRGLLWVVQGAYGSSTNPDANMIAGLSRTLRSEGTLMKFITLDLDLSTELVGPAGISTLLKVFTATLATNSKIEETEFMERDGSLFTPRIVNDETMNEFVDKQIHPSTFEPASFTDQKRPLRAVVATSGADDNITFEDDKSIEVPLPEDHIAFQVKAVGLSARGIPADSAIDMEPSGIVTSVGSDVPNIKVGDRIAAMTANGSLSTVARAHFRSVFKLPDHISFESAATIPRAYCTASYALIQQAKLLEGETVLVHDAASAVGQAGLALARMIGAEAWTTVKSANEKVLLMREFGLPEDRIWYTGSETFAESIRDATGDKGVDVVFNTLSDSHLQATWSCLANFGRFINVGTGHVRLGDMPPSKNATVLSVDIAALATHRPRDLERTLADIARLLHYGKIHRVHQVNERRVSELAAALQSLWIASDNRKVVIVPQDDDLVMAPRAEKGNALLRQDATYILIGGTGGLGRSIATWMVGKGARHIVLLSRSGEVKGKAKEQIDVLNTAGAAIVVRRCDVADRSDVEKLLTTGLTDLPPVRGIVHGAMVLHDVLFEKMTHQQYKTVIESKVQGAWNFHHALSAIQTPLDFFICISSAAGAIGNRGQAAYAAANTFLNGFAQYLRGQGVPATSIDLTAVSDAGYLAKDAEKAAEVARNLGSDTICEAEVLSLIQASIEGQMASCNGHPITGMRITPTMRPFWSNDAKFVHLLRAAEAATVSTAAATVSWSAAFKAASTRAEAEQVVCSALVEKIAEVISMEPEELDVTRALSHYPLDSLTAIEVRNFITRMFEASLQVLELLASGSIEALAKVVAGKSKARTWEG</sequence>
<dbReference type="Pfam" id="PF21089">
    <property type="entry name" value="PKS_DH_N"/>
    <property type="match status" value="1"/>
</dbReference>
<dbReference type="Pfam" id="PF00109">
    <property type="entry name" value="ketoacyl-synt"/>
    <property type="match status" value="1"/>
</dbReference>
<dbReference type="InterPro" id="IPR020841">
    <property type="entry name" value="PKS_Beta-ketoAc_synthase_dom"/>
</dbReference>
<dbReference type="FunFam" id="3.40.47.10:FF:000019">
    <property type="entry name" value="Polyketide synthase type I"/>
    <property type="match status" value="1"/>
</dbReference>
<dbReference type="EMBL" id="MU005607">
    <property type="protein sequence ID" value="KAF2679022.1"/>
    <property type="molecule type" value="Genomic_DNA"/>
</dbReference>
<evidence type="ECO:0000313" key="12">
    <source>
        <dbReference type="EMBL" id="KAF2679022.1"/>
    </source>
</evidence>
<dbReference type="InterPro" id="IPR011032">
    <property type="entry name" value="GroES-like_sf"/>
</dbReference>
<feature type="region of interest" description="C-terminal hotdog fold" evidence="7">
    <location>
        <begin position="1186"/>
        <end position="1345"/>
    </location>
</feature>
<comment type="caution">
    <text evidence="7">Lacks conserved residue(s) required for the propagation of feature annotation.</text>
</comment>
<feature type="domain" description="Carrier" evidence="9">
    <location>
        <begin position="2194"/>
        <end position="2271"/>
    </location>
</feature>
<dbReference type="Pfam" id="PF00698">
    <property type="entry name" value="Acyl_transf_1"/>
    <property type="match status" value="1"/>
</dbReference>
<dbReference type="InterPro" id="IPR049551">
    <property type="entry name" value="PKS_DH_C"/>
</dbReference>
<dbReference type="InterPro" id="IPR036736">
    <property type="entry name" value="ACP-like_sf"/>
</dbReference>
<dbReference type="InterPro" id="IPR057326">
    <property type="entry name" value="KR_dom"/>
</dbReference>
<dbReference type="InterPro" id="IPR056501">
    <property type="entry name" value="NAD-bd_HRPKS_sdrA"/>
</dbReference>
<dbReference type="Pfam" id="PF16197">
    <property type="entry name" value="KAsynt_C_assoc"/>
    <property type="match status" value="1"/>
</dbReference>
<dbReference type="SUPFAM" id="SSF55048">
    <property type="entry name" value="Probable ACP-binding domain of malonyl-CoA ACP transacylase"/>
    <property type="match status" value="1"/>
</dbReference>
<evidence type="ECO:0000259" key="9">
    <source>
        <dbReference type="PROSITE" id="PS50075"/>
    </source>
</evidence>
<dbReference type="InterPro" id="IPR018201">
    <property type="entry name" value="Ketoacyl_synth_AS"/>
</dbReference>
<dbReference type="SUPFAM" id="SSF53901">
    <property type="entry name" value="Thiolase-like"/>
    <property type="match status" value="1"/>
</dbReference>
<dbReference type="Gene3D" id="1.10.1200.10">
    <property type="entry name" value="ACP-like"/>
    <property type="match status" value="1"/>
</dbReference>
<evidence type="ECO:0000256" key="5">
    <source>
        <dbReference type="ARBA" id="ARBA00023268"/>
    </source>
</evidence>
<keyword evidence="5" id="KW-0511">Multifunctional enzyme</keyword>
<dbReference type="PROSITE" id="PS00606">
    <property type="entry name" value="KS3_1"/>
    <property type="match status" value="1"/>
</dbReference>
<dbReference type="PROSITE" id="PS50075">
    <property type="entry name" value="CARRIER"/>
    <property type="match status" value="1"/>
</dbReference>
<dbReference type="InterPro" id="IPR036291">
    <property type="entry name" value="NAD(P)-bd_dom_sf"/>
</dbReference>
<evidence type="ECO:0000256" key="6">
    <source>
        <dbReference type="ARBA" id="ARBA00023315"/>
    </source>
</evidence>
<dbReference type="InterPro" id="IPR013968">
    <property type="entry name" value="PKS_KR"/>
</dbReference>
<evidence type="ECO:0000313" key="13">
    <source>
        <dbReference type="Proteomes" id="UP000799291"/>
    </source>
</evidence>
<dbReference type="InterPro" id="IPR014031">
    <property type="entry name" value="Ketoacyl_synth_C"/>
</dbReference>
<dbReference type="GO" id="GO:0004312">
    <property type="term" value="F:fatty acid synthase activity"/>
    <property type="evidence" value="ECO:0007669"/>
    <property type="project" value="TreeGrafter"/>
</dbReference>
<dbReference type="InterPro" id="IPR016035">
    <property type="entry name" value="Acyl_Trfase/lysoPLipase"/>
</dbReference>
<dbReference type="SUPFAM" id="SSF51735">
    <property type="entry name" value="NAD(P)-binding Rossmann-fold domains"/>
    <property type="match status" value="2"/>
</dbReference>
<dbReference type="CDD" id="cd00833">
    <property type="entry name" value="PKS"/>
    <property type="match status" value="1"/>
</dbReference>
<dbReference type="Pfam" id="PF14765">
    <property type="entry name" value="PS-DH"/>
    <property type="match status" value="1"/>
</dbReference>
<dbReference type="PANTHER" id="PTHR43775:SF13">
    <property type="entry name" value="POLYKETIDE SYNTHASE 1"/>
    <property type="match status" value="1"/>
</dbReference>
<dbReference type="Pfam" id="PF23297">
    <property type="entry name" value="ACP_SdgA_C"/>
    <property type="match status" value="1"/>
</dbReference>
<evidence type="ECO:0000256" key="1">
    <source>
        <dbReference type="ARBA" id="ARBA00022450"/>
    </source>
</evidence>
<gene>
    <name evidence="12" type="ORF">K458DRAFT_315654</name>
</gene>
<dbReference type="SMART" id="SM00827">
    <property type="entry name" value="PKS_AT"/>
    <property type="match status" value="1"/>
</dbReference>
<dbReference type="InterPro" id="IPR020807">
    <property type="entry name" value="PKS_DH"/>
</dbReference>
<feature type="domain" description="Ketosynthase family 3 (KS3)" evidence="10">
    <location>
        <begin position="108"/>
        <end position="532"/>
    </location>
</feature>
<feature type="region of interest" description="N-terminal hotdog fold" evidence="7">
    <location>
        <begin position="1026"/>
        <end position="1158"/>
    </location>
</feature>
<evidence type="ECO:0000256" key="7">
    <source>
        <dbReference type="PROSITE-ProRule" id="PRU01363"/>
    </source>
</evidence>
<dbReference type="Pfam" id="PF08659">
    <property type="entry name" value="KR"/>
    <property type="match status" value="1"/>
</dbReference>
<evidence type="ECO:0000256" key="3">
    <source>
        <dbReference type="ARBA" id="ARBA00022679"/>
    </source>
</evidence>
<dbReference type="InterPro" id="IPR001227">
    <property type="entry name" value="Ac_transferase_dom_sf"/>
</dbReference>
<dbReference type="SUPFAM" id="SSF52151">
    <property type="entry name" value="FabD/lysophospholipase-like"/>
    <property type="match status" value="1"/>
</dbReference>
<evidence type="ECO:0000256" key="8">
    <source>
        <dbReference type="SAM" id="MobiDB-lite"/>
    </source>
</evidence>
<feature type="compositionally biased region" description="Low complexity" evidence="8">
    <location>
        <begin position="35"/>
        <end position="57"/>
    </location>
</feature>
<dbReference type="PANTHER" id="PTHR43775">
    <property type="entry name" value="FATTY ACID SYNTHASE"/>
    <property type="match status" value="1"/>
</dbReference>
<dbReference type="InterPro" id="IPR020843">
    <property type="entry name" value="ER"/>
</dbReference>
<dbReference type="GO" id="GO:0004315">
    <property type="term" value="F:3-oxoacyl-[acyl-carrier-protein] synthase activity"/>
    <property type="evidence" value="ECO:0007669"/>
    <property type="project" value="InterPro"/>
</dbReference>
<dbReference type="CDD" id="cd05195">
    <property type="entry name" value="enoyl_red"/>
    <property type="match status" value="1"/>
</dbReference>
<dbReference type="InterPro" id="IPR020806">
    <property type="entry name" value="PKS_PP-bd"/>
</dbReference>
<evidence type="ECO:0000259" key="11">
    <source>
        <dbReference type="PROSITE" id="PS52019"/>
    </source>
</evidence>
<dbReference type="Gene3D" id="3.40.47.10">
    <property type="match status" value="1"/>
</dbReference>
<dbReference type="InterPro" id="IPR049552">
    <property type="entry name" value="PKS_DH_N"/>
</dbReference>
<proteinExistence type="predicted"/>
<dbReference type="InterPro" id="IPR014043">
    <property type="entry name" value="Acyl_transferase_dom"/>
</dbReference>
<dbReference type="InterPro" id="IPR049900">
    <property type="entry name" value="PKS_mFAS_DH"/>
</dbReference>
<feature type="region of interest" description="Disordered" evidence="8">
    <location>
        <begin position="1"/>
        <end position="83"/>
    </location>
</feature>
<dbReference type="InterPro" id="IPR013149">
    <property type="entry name" value="ADH-like_C"/>
</dbReference>
<evidence type="ECO:0000259" key="10">
    <source>
        <dbReference type="PROSITE" id="PS52004"/>
    </source>
</evidence>
<dbReference type="InterPro" id="IPR042104">
    <property type="entry name" value="PKS_dehydratase_sf"/>
</dbReference>
<dbReference type="GO" id="GO:0006633">
    <property type="term" value="P:fatty acid biosynthetic process"/>
    <property type="evidence" value="ECO:0007669"/>
    <property type="project" value="InterPro"/>
</dbReference>
<reference evidence="12" key="1">
    <citation type="journal article" date="2020" name="Stud. Mycol.">
        <title>101 Dothideomycetes genomes: a test case for predicting lifestyles and emergence of pathogens.</title>
        <authorList>
            <person name="Haridas S."/>
            <person name="Albert R."/>
            <person name="Binder M."/>
            <person name="Bloem J."/>
            <person name="Labutti K."/>
            <person name="Salamov A."/>
            <person name="Andreopoulos B."/>
            <person name="Baker S."/>
            <person name="Barry K."/>
            <person name="Bills G."/>
            <person name="Bluhm B."/>
            <person name="Cannon C."/>
            <person name="Castanera R."/>
            <person name="Culley D."/>
            <person name="Daum C."/>
            <person name="Ezra D."/>
            <person name="Gonzalez J."/>
            <person name="Henrissat B."/>
            <person name="Kuo A."/>
            <person name="Liang C."/>
            <person name="Lipzen A."/>
            <person name="Lutzoni F."/>
            <person name="Magnuson J."/>
            <person name="Mondo S."/>
            <person name="Nolan M."/>
            <person name="Ohm R."/>
            <person name="Pangilinan J."/>
            <person name="Park H.-J."/>
            <person name="Ramirez L."/>
            <person name="Alfaro M."/>
            <person name="Sun H."/>
            <person name="Tritt A."/>
            <person name="Yoshinaga Y."/>
            <person name="Zwiers L.-H."/>
            <person name="Turgeon B."/>
            <person name="Goodwin S."/>
            <person name="Spatafora J."/>
            <person name="Crous P."/>
            <person name="Grigoriev I."/>
        </authorList>
    </citation>
    <scope>NUCLEOTIDE SEQUENCE</scope>
    <source>
        <strain evidence="12">CBS 122367</strain>
    </source>
</reference>
<evidence type="ECO:0000256" key="4">
    <source>
        <dbReference type="ARBA" id="ARBA00022857"/>
    </source>
</evidence>
<protein>
    <submittedName>
        <fullName evidence="12">Ketoacyl-synt-domain-containing protein</fullName>
    </submittedName>
</protein>
<dbReference type="InterPro" id="IPR014030">
    <property type="entry name" value="Ketoacyl_synth_N"/>
</dbReference>
<feature type="domain" description="PKS/mFAS DH" evidence="11">
    <location>
        <begin position="1026"/>
        <end position="1345"/>
    </location>
</feature>
<dbReference type="SMART" id="SM00823">
    <property type="entry name" value="PKS_PP"/>
    <property type="match status" value="1"/>
</dbReference>
<feature type="compositionally biased region" description="Polar residues" evidence="8">
    <location>
        <begin position="58"/>
        <end position="74"/>
    </location>
</feature>
<dbReference type="PROSITE" id="PS52019">
    <property type="entry name" value="PKS_MFAS_DH"/>
    <property type="match status" value="1"/>
</dbReference>
<name>A0A6G1ILC5_9PLEO</name>
<dbReference type="InterPro" id="IPR016036">
    <property type="entry name" value="Malonyl_transacylase_ACP-bd"/>
</dbReference>
<dbReference type="GO" id="GO:0044550">
    <property type="term" value="P:secondary metabolite biosynthetic process"/>
    <property type="evidence" value="ECO:0007669"/>
    <property type="project" value="TreeGrafter"/>
</dbReference>
<keyword evidence="4" id="KW-0521">NADP</keyword>
<dbReference type="SMART" id="SM00822">
    <property type="entry name" value="PKS_KR"/>
    <property type="match status" value="1"/>
</dbReference>
<dbReference type="InterPro" id="IPR009081">
    <property type="entry name" value="PP-bd_ACP"/>
</dbReference>
<dbReference type="InterPro" id="IPR050091">
    <property type="entry name" value="PKS_NRPS_Biosynth_Enz"/>
</dbReference>
<dbReference type="Gene3D" id="3.40.366.10">
    <property type="entry name" value="Malonyl-Coenzyme A Acyl Carrier Protein, domain 2"/>
    <property type="match status" value="1"/>
</dbReference>
<keyword evidence="2" id="KW-0597">Phosphoprotein</keyword>
<feature type="compositionally biased region" description="Polar residues" evidence="8">
    <location>
        <begin position="23"/>
        <end position="34"/>
    </location>
</feature>